<dbReference type="SUPFAM" id="SSF52768">
    <property type="entry name" value="Arginase/deacetylase"/>
    <property type="match status" value="1"/>
</dbReference>
<dbReference type="Gene3D" id="3.40.800.10">
    <property type="entry name" value="Ureohydrolase domain"/>
    <property type="match status" value="1"/>
</dbReference>
<dbReference type="AlphaFoldDB" id="A0A7Y0E0W2"/>
<comment type="similarity">
    <text evidence="1">Belongs to the arginase family. Agmatinase subfamily.</text>
</comment>
<dbReference type="EC" id="3.5.3.11" evidence="6"/>
<keyword evidence="3 5" id="KW-0378">Hydrolase</keyword>
<keyword evidence="2 4" id="KW-0479">Metal-binding</keyword>
<dbReference type="EMBL" id="JABBNT010000003">
    <property type="protein sequence ID" value="NMM45164.1"/>
    <property type="molecule type" value="Genomic_DNA"/>
</dbReference>
<evidence type="ECO:0000256" key="2">
    <source>
        <dbReference type="ARBA" id="ARBA00022723"/>
    </source>
</evidence>
<evidence type="ECO:0000256" key="1">
    <source>
        <dbReference type="ARBA" id="ARBA00009227"/>
    </source>
</evidence>
<organism evidence="6 7">
    <name type="scientific">Pacificispira spongiicola</name>
    <dbReference type="NCBI Taxonomy" id="2729598"/>
    <lineage>
        <taxon>Bacteria</taxon>
        <taxon>Pseudomonadati</taxon>
        <taxon>Pseudomonadota</taxon>
        <taxon>Alphaproteobacteria</taxon>
        <taxon>Rhodospirillales</taxon>
        <taxon>Rhodospirillaceae</taxon>
        <taxon>Pacificispira</taxon>
    </lineage>
</organism>
<evidence type="ECO:0000256" key="5">
    <source>
        <dbReference type="RuleBase" id="RU003684"/>
    </source>
</evidence>
<evidence type="ECO:0000313" key="6">
    <source>
        <dbReference type="EMBL" id="NMM45164.1"/>
    </source>
</evidence>
<comment type="caution">
    <text evidence="6">The sequence shown here is derived from an EMBL/GenBank/DDBJ whole genome shotgun (WGS) entry which is preliminary data.</text>
</comment>
<dbReference type="GO" id="GO:0033389">
    <property type="term" value="P:putrescine biosynthetic process from arginine, via agmatine"/>
    <property type="evidence" value="ECO:0007669"/>
    <property type="project" value="TreeGrafter"/>
</dbReference>
<feature type="binding site" evidence="4">
    <location>
        <position position="246"/>
    </location>
    <ligand>
        <name>Mn(2+)</name>
        <dbReference type="ChEBI" id="CHEBI:29035"/>
        <label>1</label>
    </ligand>
</feature>
<reference evidence="6 7" key="1">
    <citation type="submission" date="2020-04" db="EMBL/GenBank/DDBJ databases">
        <title>Rhodospirillaceae bacterium KN72 isolated from deep sea.</title>
        <authorList>
            <person name="Zhang D.-C."/>
        </authorList>
    </citation>
    <scope>NUCLEOTIDE SEQUENCE [LARGE SCALE GENOMIC DNA]</scope>
    <source>
        <strain evidence="6 7">KN72</strain>
    </source>
</reference>
<comment type="cofactor">
    <cofactor evidence="4">
        <name>Mn(2+)</name>
        <dbReference type="ChEBI" id="CHEBI:29035"/>
    </cofactor>
    <text evidence="4">Binds 2 manganese ions per subunit.</text>
</comment>
<dbReference type="InterPro" id="IPR023696">
    <property type="entry name" value="Ureohydrolase_dom_sf"/>
</dbReference>
<dbReference type="RefSeq" id="WP_169625527.1">
    <property type="nucleotide sequence ID" value="NZ_JABBNT010000003.1"/>
</dbReference>
<gene>
    <name evidence="6" type="primary">speB</name>
    <name evidence="6" type="ORF">HH303_11785</name>
</gene>
<dbReference type="PANTHER" id="PTHR11358:SF26">
    <property type="entry name" value="GUANIDINO ACID HYDROLASE, MITOCHONDRIAL"/>
    <property type="match status" value="1"/>
</dbReference>
<dbReference type="PROSITE" id="PS01053">
    <property type="entry name" value="ARGINASE_1"/>
    <property type="match status" value="1"/>
</dbReference>
<dbReference type="Pfam" id="PF00491">
    <property type="entry name" value="Arginase"/>
    <property type="match status" value="1"/>
</dbReference>
<accession>A0A7Y0E0W2</accession>
<keyword evidence="7" id="KW-1185">Reference proteome</keyword>
<feature type="binding site" evidence="4">
    <location>
        <position position="165"/>
    </location>
    <ligand>
        <name>Mn(2+)</name>
        <dbReference type="ChEBI" id="CHEBI:29035"/>
        <label>1</label>
    </ligand>
</feature>
<dbReference type="GO" id="GO:0046872">
    <property type="term" value="F:metal ion binding"/>
    <property type="evidence" value="ECO:0007669"/>
    <property type="project" value="UniProtKB-KW"/>
</dbReference>
<dbReference type="PANTHER" id="PTHR11358">
    <property type="entry name" value="ARGINASE/AGMATINASE"/>
    <property type="match status" value="1"/>
</dbReference>
<dbReference type="NCBIfam" id="TIGR01230">
    <property type="entry name" value="agmatinase"/>
    <property type="match status" value="1"/>
</dbReference>
<dbReference type="InterPro" id="IPR020855">
    <property type="entry name" value="Ureohydrolase_Mn_BS"/>
</dbReference>
<dbReference type="PROSITE" id="PS51409">
    <property type="entry name" value="ARGINASE_2"/>
    <property type="match status" value="1"/>
</dbReference>
<feature type="binding site" evidence="4">
    <location>
        <position position="244"/>
    </location>
    <ligand>
        <name>Mn(2+)</name>
        <dbReference type="ChEBI" id="CHEBI:29035"/>
        <label>1</label>
    </ligand>
</feature>
<feature type="binding site" evidence="4">
    <location>
        <position position="161"/>
    </location>
    <ligand>
        <name>Mn(2+)</name>
        <dbReference type="ChEBI" id="CHEBI:29035"/>
        <label>1</label>
    </ligand>
</feature>
<dbReference type="GO" id="GO:0008783">
    <property type="term" value="F:agmatinase activity"/>
    <property type="evidence" value="ECO:0007669"/>
    <property type="project" value="UniProtKB-EC"/>
</dbReference>
<keyword evidence="4" id="KW-0464">Manganese</keyword>
<evidence type="ECO:0000256" key="3">
    <source>
        <dbReference type="ARBA" id="ARBA00022801"/>
    </source>
</evidence>
<proteinExistence type="inferred from homology"/>
<name>A0A7Y0E0W2_9PROT</name>
<dbReference type="InterPro" id="IPR005925">
    <property type="entry name" value="Agmatinase-rel"/>
</dbReference>
<evidence type="ECO:0000256" key="4">
    <source>
        <dbReference type="PIRSR" id="PIRSR036979-1"/>
    </source>
</evidence>
<dbReference type="NCBIfam" id="NF002564">
    <property type="entry name" value="PRK02190.1"/>
    <property type="match status" value="1"/>
</dbReference>
<dbReference type="Proteomes" id="UP000539372">
    <property type="component" value="Unassembled WGS sequence"/>
</dbReference>
<evidence type="ECO:0000313" key="7">
    <source>
        <dbReference type="Proteomes" id="UP000539372"/>
    </source>
</evidence>
<feature type="binding site" evidence="4">
    <location>
        <position position="138"/>
    </location>
    <ligand>
        <name>Mn(2+)</name>
        <dbReference type="ChEBI" id="CHEBI:29035"/>
        <label>1</label>
    </ligand>
</feature>
<dbReference type="PIRSF" id="PIRSF036979">
    <property type="entry name" value="Arginase"/>
    <property type="match status" value="1"/>
</dbReference>
<feature type="binding site" evidence="4">
    <location>
        <position position="163"/>
    </location>
    <ligand>
        <name>Mn(2+)</name>
        <dbReference type="ChEBI" id="CHEBI:29035"/>
        <label>1</label>
    </ligand>
</feature>
<dbReference type="InterPro" id="IPR006035">
    <property type="entry name" value="Ureohydrolase"/>
</dbReference>
<protein>
    <submittedName>
        <fullName evidence="6">Agmatinase</fullName>
        <ecNumber evidence="6">3.5.3.11</ecNumber>
    </submittedName>
</protein>
<dbReference type="CDD" id="cd11592">
    <property type="entry name" value="Agmatinase_PAH"/>
    <property type="match status" value="1"/>
</dbReference>
<sequence>MTIDRKDIEGDQAFRGEGLLGRGHDNTFSGALSFLRRKYSRDVTGADIAVVGVPFDLATTNRSGARLGPRAMRAGSAELSSLNAFPFGFDPFDYLGVVDWGDIYFDWGHGAAVPGIITKEISGILSQGAKTLCLGGDHFITYPILKAYYEKYGPIRLVHFDAHCDTWPDDGTRMDHGSMFARAATEGIVIPEKSVQVGLRTWNDDDYGFTELNAPWVHKNGVQATIDKILEVVGTDGPAYMTFDIDCLDPAFAPGTGTPVSGGLSSAQALEIVRALGPIDWVGADVVEVAPAYDHGEITALAAATIAHDWLCLMAEKKRGAKNA</sequence>